<dbReference type="EMBL" id="CP036433">
    <property type="protein sequence ID" value="QDU97067.1"/>
    <property type="molecule type" value="Genomic_DNA"/>
</dbReference>
<dbReference type="RefSeq" id="WP_145055864.1">
    <property type="nucleotide sequence ID" value="NZ_CP036433.1"/>
</dbReference>
<organism evidence="1 2">
    <name type="scientific">Lignipirellula cremea</name>
    <dbReference type="NCBI Taxonomy" id="2528010"/>
    <lineage>
        <taxon>Bacteria</taxon>
        <taxon>Pseudomonadati</taxon>
        <taxon>Planctomycetota</taxon>
        <taxon>Planctomycetia</taxon>
        <taxon>Pirellulales</taxon>
        <taxon>Pirellulaceae</taxon>
        <taxon>Lignipirellula</taxon>
    </lineage>
</organism>
<dbReference type="Pfam" id="PF04390">
    <property type="entry name" value="LptE"/>
    <property type="match status" value="1"/>
</dbReference>
<dbReference type="KEGG" id="lcre:Pla8534_48930"/>
<evidence type="ECO:0000313" key="2">
    <source>
        <dbReference type="Proteomes" id="UP000317648"/>
    </source>
</evidence>
<keyword evidence="2" id="KW-1185">Reference proteome</keyword>
<accession>A0A518DYY9</accession>
<reference evidence="1 2" key="1">
    <citation type="submission" date="2019-02" db="EMBL/GenBank/DDBJ databases">
        <title>Deep-cultivation of Planctomycetes and their phenomic and genomic characterization uncovers novel biology.</title>
        <authorList>
            <person name="Wiegand S."/>
            <person name="Jogler M."/>
            <person name="Boedeker C."/>
            <person name="Pinto D."/>
            <person name="Vollmers J."/>
            <person name="Rivas-Marin E."/>
            <person name="Kohn T."/>
            <person name="Peeters S.H."/>
            <person name="Heuer A."/>
            <person name="Rast P."/>
            <person name="Oberbeckmann S."/>
            <person name="Bunk B."/>
            <person name="Jeske O."/>
            <person name="Meyerdierks A."/>
            <person name="Storesund J.E."/>
            <person name="Kallscheuer N."/>
            <person name="Luecker S."/>
            <person name="Lage O.M."/>
            <person name="Pohl T."/>
            <person name="Merkel B.J."/>
            <person name="Hornburger P."/>
            <person name="Mueller R.-W."/>
            <person name="Bruemmer F."/>
            <person name="Labrenz M."/>
            <person name="Spormann A.M."/>
            <person name="Op den Camp H."/>
            <person name="Overmann J."/>
            <person name="Amann R."/>
            <person name="Jetten M.S.M."/>
            <person name="Mascher T."/>
            <person name="Medema M.H."/>
            <person name="Devos D.P."/>
            <person name="Kaster A.-K."/>
            <person name="Ovreas L."/>
            <person name="Rohde M."/>
            <person name="Galperin M.Y."/>
            <person name="Jogler C."/>
        </authorList>
    </citation>
    <scope>NUCLEOTIDE SEQUENCE [LARGE SCALE GENOMIC DNA]</scope>
    <source>
        <strain evidence="1 2">Pla85_3_4</strain>
    </source>
</reference>
<sequence>MRLPLMLFALLTSVLAGCAGYQIGSRTMFRPDVSTVHVPIIRGEGFRRFMGERLTEAVVKRVETVTPYKVVSAAEADTILEISLAPLTKRVLGETRNDDPRDIEIDYQARLNWVRCTGEPLIQPTAFPFATSQLLLSQGTHFVPEGGQSISSAEQVALDRLAAQIVEQMELSFPLGS</sequence>
<proteinExistence type="predicted"/>
<dbReference type="PROSITE" id="PS51257">
    <property type="entry name" value="PROKAR_LIPOPROTEIN"/>
    <property type="match status" value="1"/>
</dbReference>
<dbReference type="GO" id="GO:0043165">
    <property type="term" value="P:Gram-negative-bacterium-type cell outer membrane assembly"/>
    <property type="evidence" value="ECO:0007669"/>
    <property type="project" value="InterPro"/>
</dbReference>
<name>A0A518DYY9_9BACT</name>
<evidence type="ECO:0000313" key="1">
    <source>
        <dbReference type="EMBL" id="QDU97067.1"/>
    </source>
</evidence>
<gene>
    <name evidence="1" type="ORF">Pla8534_48930</name>
</gene>
<dbReference type="Proteomes" id="UP000317648">
    <property type="component" value="Chromosome"/>
</dbReference>
<dbReference type="GO" id="GO:0019867">
    <property type="term" value="C:outer membrane"/>
    <property type="evidence" value="ECO:0007669"/>
    <property type="project" value="InterPro"/>
</dbReference>
<dbReference type="OrthoDB" id="270268at2"/>
<evidence type="ECO:0008006" key="3">
    <source>
        <dbReference type="Google" id="ProtNLM"/>
    </source>
</evidence>
<dbReference type="AlphaFoldDB" id="A0A518DYY9"/>
<protein>
    <recommendedName>
        <fullName evidence="3">Lipopolysaccharide-assembly</fullName>
    </recommendedName>
</protein>
<dbReference type="InterPro" id="IPR007485">
    <property type="entry name" value="LPS_assembly_LptE"/>
</dbReference>